<dbReference type="EMBL" id="BGPR01045435">
    <property type="protein sequence ID" value="GBO22337.1"/>
    <property type="molecule type" value="Genomic_DNA"/>
</dbReference>
<proteinExistence type="predicted"/>
<comment type="caution">
    <text evidence="2">The sequence shown here is derived from an EMBL/GenBank/DDBJ whole genome shotgun (WGS) entry which is preliminary data.</text>
</comment>
<evidence type="ECO:0000313" key="2">
    <source>
        <dbReference type="EMBL" id="GBO22337.1"/>
    </source>
</evidence>
<keyword evidence="1" id="KW-1133">Transmembrane helix</keyword>
<keyword evidence="3" id="KW-1185">Reference proteome</keyword>
<protein>
    <submittedName>
        <fullName evidence="2">Uncharacterized protein</fullName>
    </submittedName>
</protein>
<name>A0A4Y2VF24_ARAVE</name>
<dbReference type="Proteomes" id="UP000499080">
    <property type="component" value="Unassembled WGS sequence"/>
</dbReference>
<gene>
    <name evidence="2" type="ORF">AVEN_21887_1</name>
</gene>
<evidence type="ECO:0000313" key="3">
    <source>
        <dbReference type="Proteomes" id="UP000499080"/>
    </source>
</evidence>
<feature type="transmembrane region" description="Helical" evidence="1">
    <location>
        <begin position="6"/>
        <end position="24"/>
    </location>
</feature>
<reference evidence="2 3" key="1">
    <citation type="journal article" date="2019" name="Sci. Rep.">
        <title>Orb-weaving spider Araneus ventricosus genome elucidates the spidroin gene catalogue.</title>
        <authorList>
            <person name="Kono N."/>
            <person name="Nakamura H."/>
            <person name="Ohtoshi R."/>
            <person name="Moran D.A.P."/>
            <person name="Shinohara A."/>
            <person name="Yoshida Y."/>
            <person name="Fujiwara M."/>
            <person name="Mori M."/>
            <person name="Tomita M."/>
            <person name="Arakawa K."/>
        </authorList>
    </citation>
    <scope>NUCLEOTIDE SEQUENCE [LARGE SCALE GENOMIC DNA]</scope>
</reference>
<sequence length="102" mass="10972">MFDSSDGWTLRGGDVILVVSIIFLKESFKKSSLERGPSPREDWSLFATNGFTIVGATAVLLTTVGCNCGVLEIKGGVTEEFSTEEYEKPGCGVLSITIFRAS</sequence>
<evidence type="ECO:0000256" key="1">
    <source>
        <dbReference type="SAM" id="Phobius"/>
    </source>
</evidence>
<organism evidence="2 3">
    <name type="scientific">Araneus ventricosus</name>
    <name type="common">Orbweaver spider</name>
    <name type="synonym">Epeira ventricosa</name>
    <dbReference type="NCBI Taxonomy" id="182803"/>
    <lineage>
        <taxon>Eukaryota</taxon>
        <taxon>Metazoa</taxon>
        <taxon>Ecdysozoa</taxon>
        <taxon>Arthropoda</taxon>
        <taxon>Chelicerata</taxon>
        <taxon>Arachnida</taxon>
        <taxon>Araneae</taxon>
        <taxon>Araneomorphae</taxon>
        <taxon>Entelegynae</taxon>
        <taxon>Araneoidea</taxon>
        <taxon>Araneidae</taxon>
        <taxon>Araneus</taxon>
    </lineage>
</organism>
<keyword evidence="1" id="KW-0472">Membrane</keyword>
<dbReference type="AlphaFoldDB" id="A0A4Y2VF24"/>
<accession>A0A4Y2VF24</accession>
<keyword evidence="1" id="KW-0812">Transmembrane</keyword>
<feature type="transmembrane region" description="Helical" evidence="1">
    <location>
        <begin position="45"/>
        <end position="64"/>
    </location>
</feature>